<reference evidence="1 2" key="1">
    <citation type="submission" date="2018-11" db="EMBL/GenBank/DDBJ databases">
        <authorList>
            <consortium name="Pathogen Informatics"/>
        </authorList>
    </citation>
    <scope>NUCLEOTIDE SEQUENCE [LARGE SCALE GENOMIC DNA]</scope>
</reference>
<organism evidence="1 2">
    <name type="scientific">Dibothriocephalus latus</name>
    <name type="common">Fish tapeworm</name>
    <name type="synonym">Diphyllobothrium latum</name>
    <dbReference type="NCBI Taxonomy" id="60516"/>
    <lineage>
        <taxon>Eukaryota</taxon>
        <taxon>Metazoa</taxon>
        <taxon>Spiralia</taxon>
        <taxon>Lophotrochozoa</taxon>
        <taxon>Platyhelminthes</taxon>
        <taxon>Cestoda</taxon>
        <taxon>Eucestoda</taxon>
        <taxon>Diphyllobothriidea</taxon>
        <taxon>Diphyllobothriidae</taxon>
        <taxon>Dibothriocephalus</taxon>
    </lineage>
</organism>
<dbReference type="AlphaFoldDB" id="A0A3P7N5A9"/>
<dbReference type="Proteomes" id="UP000281553">
    <property type="component" value="Unassembled WGS sequence"/>
</dbReference>
<evidence type="ECO:0000313" key="1">
    <source>
        <dbReference type="EMBL" id="VDN30458.1"/>
    </source>
</evidence>
<dbReference type="InterPro" id="IPR016024">
    <property type="entry name" value="ARM-type_fold"/>
</dbReference>
<dbReference type="EMBL" id="UYRU01079793">
    <property type="protein sequence ID" value="VDN30458.1"/>
    <property type="molecule type" value="Genomic_DNA"/>
</dbReference>
<feature type="non-terminal residue" evidence="1">
    <location>
        <position position="274"/>
    </location>
</feature>
<protein>
    <submittedName>
        <fullName evidence="1">Uncharacterized protein</fullName>
    </submittedName>
</protein>
<keyword evidence="2" id="KW-1185">Reference proteome</keyword>
<name>A0A3P7N5A9_DIBLA</name>
<sequence>MLDTLGNLSLHKSNDAKLFPVALIAFIDLIGSEVSDDIVECVLSQLCRWLKRTRCPMSEKAQNLFKDRLSSPKTSSNVRLALLKCLDQAYRSGVRIAKTFTPLLVSIARSAKTEAPASPKVCEAQAAACLWLQMNSTPDKTPDSLWEVLEGIKVDRKEAVENAESLPIWLRHRFLLAASEDVQSYLVHVIYLLLSNHPSELSDDQKSCFYRTLLLLWLYTDSKSVLVDIRCCLTFHTMKDPCGRSQALLASLTQLVDDGEKARSAPASIASNDL</sequence>
<dbReference type="SUPFAM" id="SSF48371">
    <property type="entry name" value="ARM repeat"/>
    <property type="match status" value="1"/>
</dbReference>
<proteinExistence type="predicted"/>
<dbReference type="OrthoDB" id="5148094at2759"/>
<accession>A0A3P7N5A9</accession>
<gene>
    <name evidence="1" type="ORF">DILT_LOCUS15538</name>
</gene>
<evidence type="ECO:0000313" key="2">
    <source>
        <dbReference type="Proteomes" id="UP000281553"/>
    </source>
</evidence>